<dbReference type="InterPro" id="IPR004839">
    <property type="entry name" value="Aminotransferase_I/II_large"/>
</dbReference>
<dbReference type="RefSeq" id="XP_045957350.1">
    <property type="nucleotide sequence ID" value="XM_046109207.1"/>
</dbReference>
<accession>A0A9P8ZXH8</accession>
<organism evidence="7 8">
    <name type="scientific">Truncatella angustata</name>
    <dbReference type="NCBI Taxonomy" id="152316"/>
    <lineage>
        <taxon>Eukaryota</taxon>
        <taxon>Fungi</taxon>
        <taxon>Dikarya</taxon>
        <taxon>Ascomycota</taxon>
        <taxon>Pezizomycotina</taxon>
        <taxon>Sordariomycetes</taxon>
        <taxon>Xylariomycetidae</taxon>
        <taxon>Amphisphaeriales</taxon>
        <taxon>Sporocadaceae</taxon>
        <taxon>Truncatella</taxon>
    </lineage>
</organism>
<feature type="domain" description="Aminotransferase class I/classII large" evidence="6">
    <location>
        <begin position="39"/>
        <end position="397"/>
    </location>
</feature>
<dbReference type="EMBL" id="JAGPXC010000005">
    <property type="protein sequence ID" value="KAH6653073.1"/>
    <property type="molecule type" value="Genomic_DNA"/>
</dbReference>
<name>A0A9P8ZXH8_9PEZI</name>
<protein>
    <submittedName>
        <fullName evidence="7">Pyridoxal phosphate-dependent transferase</fullName>
    </submittedName>
</protein>
<sequence>MGLEGADRSLLTATAGQLRISATLEINELVRKELANGHKVVHLGFGEATFPLPEEVVDAHRTASHMTSYLPVAGLMRLRESIARFQSRRLNCLINPEQVVVAPGSKPLLFALFDILDGDVLLPRPSWVSYEPQVTHARKRLFWIETDEHDRHTISNSALSSAFDQATSEGANSRIMLINSPSNPTGQAYSDADLERISRFCRNHDITLISDEIYSDICFSEEKGISAGYGSRFKLGKMILTGGLSKTYSAGGWRVGFAIFPATKFGETVQQAVLAYASECWSAASAPAQVAAAIAFEPSVTQDRYRENVASLHEVCTMRLFHALRDCGLAVAEPKGAFYLYPSFHPYEKQLIGLGIHDSLNLSRWLLQECGIAALPGSAFGENDTGSVGGRYRLRMATSGLYFKEELDRYEGGYDLLASTREINTRISLPLLDEAIVALMDAVAKLKSSAQQ</sequence>
<dbReference type="Gene3D" id="3.90.1150.10">
    <property type="entry name" value="Aspartate Aminotransferase, domain 1"/>
    <property type="match status" value="1"/>
</dbReference>
<proteinExistence type="inferred from homology"/>
<dbReference type="PANTHER" id="PTHR46383:SF1">
    <property type="entry name" value="ASPARTATE AMINOTRANSFERASE"/>
    <property type="match status" value="1"/>
</dbReference>
<evidence type="ECO:0000256" key="5">
    <source>
        <dbReference type="ARBA" id="ARBA00022898"/>
    </source>
</evidence>
<evidence type="ECO:0000256" key="2">
    <source>
        <dbReference type="ARBA" id="ARBA00007441"/>
    </source>
</evidence>
<evidence type="ECO:0000256" key="4">
    <source>
        <dbReference type="ARBA" id="ARBA00022679"/>
    </source>
</evidence>
<keyword evidence="4 7" id="KW-0808">Transferase</keyword>
<dbReference type="Gene3D" id="3.40.640.10">
    <property type="entry name" value="Type I PLP-dependent aspartate aminotransferase-like (Major domain)"/>
    <property type="match status" value="1"/>
</dbReference>
<dbReference type="Proteomes" id="UP000758603">
    <property type="component" value="Unassembled WGS sequence"/>
</dbReference>
<gene>
    <name evidence="7" type="ORF">BKA67DRAFT_692333</name>
</gene>
<keyword evidence="8" id="KW-1185">Reference proteome</keyword>
<dbReference type="PROSITE" id="PS00105">
    <property type="entry name" value="AA_TRANSFER_CLASS_1"/>
    <property type="match status" value="1"/>
</dbReference>
<evidence type="ECO:0000259" key="6">
    <source>
        <dbReference type="Pfam" id="PF00155"/>
    </source>
</evidence>
<dbReference type="InterPro" id="IPR015422">
    <property type="entry name" value="PyrdxlP-dep_Trfase_small"/>
</dbReference>
<dbReference type="Pfam" id="PF00155">
    <property type="entry name" value="Aminotran_1_2"/>
    <property type="match status" value="1"/>
</dbReference>
<dbReference type="AlphaFoldDB" id="A0A9P8ZXH8"/>
<dbReference type="GeneID" id="70138098"/>
<comment type="caution">
    <text evidence="7">The sequence shown here is derived from an EMBL/GenBank/DDBJ whole genome shotgun (WGS) entry which is preliminary data.</text>
</comment>
<evidence type="ECO:0000256" key="3">
    <source>
        <dbReference type="ARBA" id="ARBA00022576"/>
    </source>
</evidence>
<dbReference type="InterPro" id="IPR050596">
    <property type="entry name" value="AspAT/PAT-like"/>
</dbReference>
<dbReference type="PANTHER" id="PTHR46383">
    <property type="entry name" value="ASPARTATE AMINOTRANSFERASE"/>
    <property type="match status" value="1"/>
</dbReference>
<evidence type="ECO:0000256" key="1">
    <source>
        <dbReference type="ARBA" id="ARBA00001933"/>
    </source>
</evidence>
<dbReference type="InterPro" id="IPR015424">
    <property type="entry name" value="PyrdxlP-dep_Trfase"/>
</dbReference>
<evidence type="ECO:0000313" key="8">
    <source>
        <dbReference type="Proteomes" id="UP000758603"/>
    </source>
</evidence>
<keyword evidence="5" id="KW-0663">Pyridoxal phosphate</keyword>
<dbReference type="GO" id="GO:0008483">
    <property type="term" value="F:transaminase activity"/>
    <property type="evidence" value="ECO:0007669"/>
    <property type="project" value="UniProtKB-KW"/>
</dbReference>
<dbReference type="GO" id="GO:0030170">
    <property type="term" value="F:pyridoxal phosphate binding"/>
    <property type="evidence" value="ECO:0007669"/>
    <property type="project" value="InterPro"/>
</dbReference>
<dbReference type="OrthoDB" id="7042322at2759"/>
<dbReference type="InterPro" id="IPR004838">
    <property type="entry name" value="NHTrfase_class1_PyrdxlP-BS"/>
</dbReference>
<dbReference type="InterPro" id="IPR015421">
    <property type="entry name" value="PyrdxlP-dep_Trfase_major"/>
</dbReference>
<dbReference type="SUPFAM" id="SSF53383">
    <property type="entry name" value="PLP-dependent transferases"/>
    <property type="match status" value="1"/>
</dbReference>
<keyword evidence="3" id="KW-0032">Aminotransferase</keyword>
<dbReference type="GO" id="GO:0006520">
    <property type="term" value="P:amino acid metabolic process"/>
    <property type="evidence" value="ECO:0007669"/>
    <property type="project" value="InterPro"/>
</dbReference>
<comment type="similarity">
    <text evidence="2">Belongs to the class-I pyridoxal-phosphate-dependent aminotransferase family.</text>
</comment>
<evidence type="ECO:0000313" key="7">
    <source>
        <dbReference type="EMBL" id="KAH6653073.1"/>
    </source>
</evidence>
<dbReference type="CDD" id="cd00609">
    <property type="entry name" value="AAT_like"/>
    <property type="match status" value="1"/>
</dbReference>
<comment type="cofactor">
    <cofactor evidence="1">
        <name>pyridoxal 5'-phosphate</name>
        <dbReference type="ChEBI" id="CHEBI:597326"/>
    </cofactor>
</comment>
<reference evidence="7" key="1">
    <citation type="journal article" date="2021" name="Nat. Commun.">
        <title>Genetic determinants of endophytism in the Arabidopsis root mycobiome.</title>
        <authorList>
            <person name="Mesny F."/>
            <person name="Miyauchi S."/>
            <person name="Thiergart T."/>
            <person name="Pickel B."/>
            <person name="Atanasova L."/>
            <person name="Karlsson M."/>
            <person name="Huettel B."/>
            <person name="Barry K.W."/>
            <person name="Haridas S."/>
            <person name="Chen C."/>
            <person name="Bauer D."/>
            <person name="Andreopoulos W."/>
            <person name="Pangilinan J."/>
            <person name="LaButti K."/>
            <person name="Riley R."/>
            <person name="Lipzen A."/>
            <person name="Clum A."/>
            <person name="Drula E."/>
            <person name="Henrissat B."/>
            <person name="Kohler A."/>
            <person name="Grigoriev I.V."/>
            <person name="Martin F.M."/>
            <person name="Hacquard S."/>
        </authorList>
    </citation>
    <scope>NUCLEOTIDE SEQUENCE</scope>
    <source>
        <strain evidence="7">MPI-SDFR-AT-0073</strain>
    </source>
</reference>